<gene>
    <name evidence="4" type="ORF">N0F65_000720</name>
</gene>
<evidence type="ECO:0000259" key="3">
    <source>
        <dbReference type="Pfam" id="PF13359"/>
    </source>
</evidence>
<name>A0AAV2ZEE8_9STRA</name>
<accession>A0AAV2ZEE8</accession>
<feature type="domain" description="DDE Tnp4" evidence="3">
    <location>
        <begin position="50"/>
        <end position="166"/>
    </location>
</feature>
<dbReference type="InterPro" id="IPR027806">
    <property type="entry name" value="HARBI1_dom"/>
</dbReference>
<evidence type="ECO:0000256" key="2">
    <source>
        <dbReference type="ARBA" id="ARBA00022723"/>
    </source>
</evidence>
<dbReference type="EMBL" id="DAKRPA010000003">
    <property type="protein sequence ID" value="DBA05032.1"/>
    <property type="molecule type" value="Genomic_DNA"/>
</dbReference>
<proteinExistence type="predicted"/>
<evidence type="ECO:0000313" key="4">
    <source>
        <dbReference type="EMBL" id="DBA05032.1"/>
    </source>
</evidence>
<evidence type="ECO:0000313" key="5">
    <source>
        <dbReference type="Proteomes" id="UP001146120"/>
    </source>
</evidence>
<feature type="non-terminal residue" evidence="4">
    <location>
        <position position="1"/>
    </location>
</feature>
<dbReference type="AlphaFoldDB" id="A0AAV2ZEE8"/>
<protein>
    <recommendedName>
        <fullName evidence="3">DDE Tnp4 domain-containing protein</fullName>
    </recommendedName>
</protein>
<dbReference type="Pfam" id="PF13359">
    <property type="entry name" value="DDE_Tnp_4"/>
    <property type="match status" value="1"/>
</dbReference>
<dbReference type="Proteomes" id="UP001146120">
    <property type="component" value="Unassembled WGS sequence"/>
</dbReference>
<evidence type="ECO:0000256" key="1">
    <source>
        <dbReference type="ARBA" id="ARBA00001968"/>
    </source>
</evidence>
<keyword evidence="5" id="KW-1185">Reference proteome</keyword>
<organism evidence="4 5">
    <name type="scientific">Lagenidium giganteum</name>
    <dbReference type="NCBI Taxonomy" id="4803"/>
    <lineage>
        <taxon>Eukaryota</taxon>
        <taxon>Sar</taxon>
        <taxon>Stramenopiles</taxon>
        <taxon>Oomycota</taxon>
        <taxon>Peronosporomycetes</taxon>
        <taxon>Pythiales</taxon>
        <taxon>Pythiaceae</taxon>
    </lineage>
</organism>
<keyword evidence="2" id="KW-0479">Metal-binding</keyword>
<reference evidence="4" key="2">
    <citation type="journal article" date="2023" name="Microbiol Resour">
        <title>Decontamination and Annotation of the Draft Genome Sequence of the Oomycete Lagenidium giganteum ARSEF 373.</title>
        <authorList>
            <person name="Morgan W.R."/>
            <person name="Tartar A."/>
        </authorList>
    </citation>
    <scope>NUCLEOTIDE SEQUENCE</scope>
    <source>
        <strain evidence="4">ARSEF 373</strain>
    </source>
</reference>
<reference evidence="4" key="1">
    <citation type="submission" date="2022-11" db="EMBL/GenBank/DDBJ databases">
        <authorList>
            <person name="Morgan W.R."/>
            <person name="Tartar A."/>
        </authorList>
    </citation>
    <scope>NUCLEOTIDE SEQUENCE</scope>
    <source>
        <strain evidence="4">ARSEF 373</strain>
    </source>
</reference>
<dbReference type="GO" id="GO:0046872">
    <property type="term" value="F:metal ion binding"/>
    <property type="evidence" value="ECO:0007669"/>
    <property type="project" value="UniProtKB-KW"/>
</dbReference>
<comment type="cofactor">
    <cofactor evidence="1">
        <name>a divalent metal cation</name>
        <dbReference type="ChEBI" id="CHEBI:60240"/>
    </cofactor>
</comment>
<comment type="caution">
    <text evidence="4">The sequence shown here is derived from an EMBL/GenBank/DDBJ whole genome shotgun (WGS) entry which is preliminary data.</text>
</comment>
<sequence>SRIFIYTTALLVEIHQDKIELNVDLLNRRASVYCQHVAECGAPLATFGFIDGTKQFICRPSPRNLQRSCYSGHKRRHCFIWQAVVTPDGLCAALFGPVEGRKHDSTVLREMDGKCVYGDPAYGCRGLILSPYSSNPTPREREFNRRMSAVLECVEWFFGRLKELWSGWIGTRRWRLERRQSVYSLPWEV</sequence>